<dbReference type="EMBL" id="FKLO01000081">
    <property type="protein sequence ID" value="SAM71933.1"/>
    <property type="molecule type" value="Genomic_DNA"/>
</dbReference>
<name>A0A1C3H744_9GAMM</name>
<protein>
    <submittedName>
        <fullName evidence="3">POSSIBLE CONSERVED MEMBRANE PROTEIN</fullName>
    </submittedName>
</protein>
<dbReference type="Pfam" id="PF01882">
    <property type="entry name" value="DUF58"/>
    <property type="match status" value="1"/>
</dbReference>
<dbReference type="AlphaFoldDB" id="A0A1C3H744"/>
<dbReference type="SUPFAM" id="SSF53300">
    <property type="entry name" value="vWA-like"/>
    <property type="match status" value="1"/>
</dbReference>
<dbReference type="Proteomes" id="UP000190837">
    <property type="component" value="Unassembled WGS sequence"/>
</dbReference>
<feature type="domain" description="DUF58" evidence="2">
    <location>
        <begin position="199"/>
        <end position="369"/>
    </location>
</feature>
<keyword evidence="1" id="KW-1133">Transmembrane helix</keyword>
<evidence type="ECO:0000259" key="2">
    <source>
        <dbReference type="Pfam" id="PF01882"/>
    </source>
</evidence>
<evidence type="ECO:0000256" key="1">
    <source>
        <dbReference type="SAM" id="Phobius"/>
    </source>
</evidence>
<keyword evidence="1" id="KW-0812">Transmembrane</keyword>
<dbReference type="PANTHER" id="PTHR33608">
    <property type="entry name" value="BLL2464 PROTEIN"/>
    <property type="match status" value="1"/>
</dbReference>
<sequence length="435" mass="50123">MIIPDKNQWRGWVALALIQALLVWLDAPPALNWALLAAWLILLMASALLLWREKPDFRISRDYGAVQQSGQLFTMQLALHNAVPRDLALHLFDHYPPQAESSAMPQRALLGAGERLELAYPLTLQQRGRFQFTALQLRYPDRLALWQRDLSLPAPAEVRVYPRFAHDHADSAFAGIRTPQLGHVHPLYKRGGNGDFSHLRNYLDGDSINRIDHKASARLGKWLVREYDYEHEQPVILMLDASRRLQTRYKGRALFDEQLAAATRLARAALKSGDEIGLQTFSDTPKIWLPASRHAGQYRRLVEALFDHHADDKPPDYAAAIHDVWCRERRRALIILMTILEPHDSEHLRPLLHLLQKRHHVMLINIRPPWLEEDNDGENRDAALENAARDVYANTFATNEARLKQEKLIFVTARPETLRPQLINAYLAYKKHLRH</sequence>
<keyword evidence="1" id="KW-0472">Membrane</keyword>
<reference evidence="4" key="1">
    <citation type="submission" date="2016-04" db="EMBL/GenBank/DDBJ databases">
        <authorList>
            <person name="Tagini F."/>
        </authorList>
    </citation>
    <scope>NUCLEOTIDE SEQUENCE [LARGE SCALE GENOMIC DNA]</scope>
    <source>
        <strain evidence="4">CHUV0807</strain>
    </source>
</reference>
<evidence type="ECO:0000313" key="3">
    <source>
        <dbReference type="EMBL" id="SAM71933.1"/>
    </source>
</evidence>
<dbReference type="RefSeq" id="WP_079542174.1">
    <property type="nucleotide sequence ID" value="NZ_FKLO01000081.1"/>
</dbReference>
<proteinExistence type="predicted"/>
<feature type="transmembrane region" description="Helical" evidence="1">
    <location>
        <begin position="31"/>
        <end position="51"/>
    </location>
</feature>
<organism evidence="3 4">
    <name type="scientific">Cardiobacterium hominis</name>
    <dbReference type="NCBI Taxonomy" id="2718"/>
    <lineage>
        <taxon>Bacteria</taxon>
        <taxon>Pseudomonadati</taxon>
        <taxon>Pseudomonadota</taxon>
        <taxon>Gammaproteobacteria</taxon>
        <taxon>Cardiobacteriales</taxon>
        <taxon>Cardiobacteriaceae</taxon>
        <taxon>Cardiobacterium</taxon>
    </lineage>
</organism>
<dbReference type="InterPro" id="IPR036465">
    <property type="entry name" value="vWFA_dom_sf"/>
</dbReference>
<dbReference type="PANTHER" id="PTHR33608:SF3">
    <property type="entry name" value="SLR2013 PROTEIN"/>
    <property type="match status" value="1"/>
</dbReference>
<dbReference type="InterPro" id="IPR002881">
    <property type="entry name" value="DUF58"/>
</dbReference>
<evidence type="ECO:0000313" key="4">
    <source>
        <dbReference type="Proteomes" id="UP000190837"/>
    </source>
</evidence>
<gene>
    <name evidence="3" type="ORF">CHUV0807_2400</name>
</gene>
<accession>A0A1C3H744</accession>